<sequence>MTKHLIPSHVCNSIERQSTKRPKAQSTSDNVQEWFPHTAVMETDLDEQFLYQLSKSPLTAATDPPRILESPQTPARTETNNYERQPAEASSFMRPLTEIMDTPRVEDSQLCVRKEQHELLKSTNFLSDSDGLDRTRTERTDEIMPLKLFGLSLESPSQSRTSIEMPSSFSKAPSAKKKVCQSSQESIFVAATQFPAPPQISQTSLESFTDIPDTQYPANVVMTSIKDILSSMPMSSPKTAGSIADYSQRINLFDTPQKMNDLPEMDADLNLSDHTAVIFPPSDGEAVTVSEAPKIPSAMKKLSKKVTPSTKKVQFAPMPVSSPVKLKSRESILHSLGQGISSGTIDKRSPFPVAGSLKSILSPNKRVSSPSVQSLKDMTSPSILSLKKMKSPSIQSLKTMESPSIRSLKNTTSPSVLSLKDTTSPNVRSLKDTSPSVRSLKNTTSPGIRSTPKSIVTSSSQPTSLMEDVLKSTITKQRSSRREVLATLPSTGKRSLIALASTGFDTIAPLAIEPIPDQKSDTESLPIHKKPLKLAQRSSQLDRQLDDPFNRQPARSVHTQRAGSTEQCLSSHMLVWARWRPLHYAPAILQERLSRTRDLWKIRFCHWKETRHKSIILADFSPCDIRSLMAGDAVQVVRNRKRMDFRVGEFERWIDAGSISVRIDNVSEKVDLSRVVISRKVFQSLKTERCLSSNLPTSPATKRPRKTALKEWSFWITLGNLSSSAKRTQKSQLVTRIRSLGGTVLEDDAINVNPERTVLLCNGFCRTAKTFLALALRVPIVRLDWLETCEQSKGFVPLESFAIPIMSHSNAETKILQGWTIALEGPGSFRKGWTMVCQASGANIVPSLTNLDPAGQSRVLVDQLPSGSSRLSRWASQTGIIIVTVDWLMNSILSGRCL</sequence>
<dbReference type="GO" id="GO:0045944">
    <property type="term" value="P:positive regulation of transcription by RNA polymerase II"/>
    <property type="evidence" value="ECO:0007669"/>
    <property type="project" value="TreeGrafter"/>
</dbReference>
<keyword evidence="4" id="KW-1185">Reference proteome</keyword>
<dbReference type="STRING" id="1246581.A0A2H9TG58"/>
<evidence type="ECO:0000256" key="1">
    <source>
        <dbReference type="SAM" id="MobiDB-lite"/>
    </source>
</evidence>
<dbReference type="InterPro" id="IPR047252">
    <property type="entry name" value="TP53BP1-like"/>
</dbReference>
<reference evidence="3 4" key="1">
    <citation type="submission" date="2016-10" db="EMBL/GenBank/DDBJ databases">
        <title>The genome of Paramicrosporidium saccamoebae is the missing link in understanding Cryptomycota and Microsporidia evolution.</title>
        <authorList>
            <person name="Quandt C.A."/>
            <person name="Beaudet D."/>
            <person name="Corsaro D."/>
            <person name="Michel R."/>
            <person name="Corradi N."/>
            <person name="James T."/>
        </authorList>
    </citation>
    <scope>NUCLEOTIDE SEQUENCE [LARGE SCALE GENOMIC DNA]</scope>
    <source>
        <strain evidence="3 4">KSL3</strain>
    </source>
</reference>
<feature type="compositionally biased region" description="Polar residues" evidence="1">
    <location>
        <begin position="392"/>
        <end position="463"/>
    </location>
</feature>
<dbReference type="InterPro" id="IPR001357">
    <property type="entry name" value="BRCT_dom"/>
</dbReference>
<dbReference type="EMBL" id="MTSL01000213">
    <property type="protein sequence ID" value="PJF16570.1"/>
    <property type="molecule type" value="Genomic_DNA"/>
</dbReference>
<dbReference type="OrthoDB" id="129353at2759"/>
<proteinExistence type="predicted"/>
<dbReference type="InterPro" id="IPR036420">
    <property type="entry name" value="BRCT_dom_sf"/>
</dbReference>
<dbReference type="AlphaFoldDB" id="A0A2H9TG58"/>
<dbReference type="GO" id="GO:0042393">
    <property type="term" value="F:histone binding"/>
    <property type="evidence" value="ECO:0007669"/>
    <property type="project" value="TreeGrafter"/>
</dbReference>
<evidence type="ECO:0000259" key="2">
    <source>
        <dbReference type="PROSITE" id="PS50172"/>
    </source>
</evidence>
<name>A0A2H9TG58_9FUNG</name>
<evidence type="ECO:0000313" key="4">
    <source>
        <dbReference type="Proteomes" id="UP000240830"/>
    </source>
</evidence>
<protein>
    <recommendedName>
        <fullName evidence="2">BRCT domain-containing protein</fullName>
    </recommendedName>
</protein>
<dbReference type="Pfam" id="PF18428">
    <property type="entry name" value="BRCT_3"/>
    <property type="match status" value="1"/>
</dbReference>
<feature type="region of interest" description="Disordered" evidence="1">
    <location>
        <begin position="389"/>
        <end position="463"/>
    </location>
</feature>
<dbReference type="PROSITE" id="PS50172">
    <property type="entry name" value="BRCT"/>
    <property type="match status" value="2"/>
</dbReference>
<dbReference type="GO" id="GO:0000077">
    <property type="term" value="P:DNA damage checkpoint signaling"/>
    <property type="evidence" value="ECO:0007669"/>
    <property type="project" value="TreeGrafter"/>
</dbReference>
<feature type="compositionally biased region" description="Polar residues" evidence="1">
    <location>
        <begin position="70"/>
        <end position="83"/>
    </location>
</feature>
<gene>
    <name evidence="3" type="ORF">PSACC_03570</name>
</gene>
<dbReference type="Proteomes" id="UP000240830">
    <property type="component" value="Unassembled WGS sequence"/>
</dbReference>
<comment type="caution">
    <text evidence="3">The sequence shown here is derived from an EMBL/GenBank/DDBJ whole genome shotgun (WGS) entry which is preliminary data.</text>
</comment>
<feature type="domain" description="BRCT" evidence="2">
    <location>
        <begin position="704"/>
        <end position="803"/>
    </location>
</feature>
<feature type="domain" description="BRCT" evidence="2">
    <location>
        <begin position="811"/>
        <end position="898"/>
    </location>
</feature>
<feature type="region of interest" description="Disordered" evidence="1">
    <location>
        <begin position="1"/>
        <end position="30"/>
    </location>
</feature>
<organism evidence="3 4">
    <name type="scientific">Paramicrosporidium saccamoebae</name>
    <dbReference type="NCBI Taxonomy" id="1246581"/>
    <lineage>
        <taxon>Eukaryota</taxon>
        <taxon>Fungi</taxon>
        <taxon>Fungi incertae sedis</taxon>
        <taxon>Cryptomycota</taxon>
        <taxon>Cryptomycota incertae sedis</taxon>
        <taxon>Paramicrosporidium</taxon>
    </lineage>
</organism>
<dbReference type="PANTHER" id="PTHR15321">
    <property type="entry name" value="TUMOR SUPPRESSOR P53-BINDING PROTEIN 1"/>
    <property type="match status" value="1"/>
</dbReference>
<feature type="region of interest" description="Disordered" evidence="1">
    <location>
        <begin position="60"/>
        <end position="90"/>
    </location>
</feature>
<dbReference type="SUPFAM" id="SSF52113">
    <property type="entry name" value="BRCT domain"/>
    <property type="match status" value="2"/>
</dbReference>
<dbReference type="GO" id="GO:0005634">
    <property type="term" value="C:nucleus"/>
    <property type="evidence" value="ECO:0007669"/>
    <property type="project" value="TreeGrafter"/>
</dbReference>
<dbReference type="PANTHER" id="PTHR15321:SF3">
    <property type="entry name" value="TP53-BINDING PROTEIN 1"/>
    <property type="match status" value="1"/>
</dbReference>
<evidence type="ECO:0000313" key="3">
    <source>
        <dbReference type="EMBL" id="PJF16570.1"/>
    </source>
</evidence>
<dbReference type="Gene3D" id="3.40.50.10190">
    <property type="entry name" value="BRCT domain"/>
    <property type="match status" value="2"/>
</dbReference>
<accession>A0A2H9TG58</accession>